<name>A0ABV6ULV5_9ACTN</name>
<dbReference type="EMBL" id="JBHEZZ010000006">
    <property type="protein sequence ID" value="MFC1402381.1"/>
    <property type="molecule type" value="Genomic_DNA"/>
</dbReference>
<dbReference type="Proteomes" id="UP001592528">
    <property type="component" value="Unassembled WGS sequence"/>
</dbReference>
<dbReference type="RefSeq" id="WP_030249786.1">
    <property type="nucleotide sequence ID" value="NZ_JBHEZZ010000006.1"/>
</dbReference>
<evidence type="ECO:0000313" key="1">
    <source>
        <dbReference type="EMBL" id="MFC1402381.1"/>
    </source>
</evidence>
<gene>
    <name evidence="1" type="ORF">ACEZDJ_13905</name>
</gene>
<accession>A0ABV6ULV5</accession>
<sequence length="201" mass="22632">MIGTLRELTLTSRHTLHTTTFEVSVEGQPDPVVRLHKDHVFTSVHALAVHSGPGLDVLEGWVTPRWAADENKTRLGTVDHTDSRVVGGERWTFEQIGLPALVGRPTGTTRARYSGPLNLAPMKRTMDMLFTYRVRFRGPGSEGFEFARLAGTRHPRYSLRLHDERVSTLLALSAVYYYDRVLDDDPRKGLMNAFKSFRPGS</sequence>
<protein>
    <submittedName>
        <fullName evidence="1">Uncharacterized protein</fullName>
    </submittedName>
</protein>
<evidence type="ECO:0000313" key="2">
    <source>
        <dbReference type="Proteomes" id="UP001592528"/>
    </source>
</evidence>
<comment type="caution">
    <text evidence="1">The sequence shown here is derived from an EMBL/GenBank/DDBJ whole genome shotgun (WGS) entry which is preliminary data.</text>
</comment>
<keyword evidence="2" id="KW-1185">Reference proteome</keyword>
<reference evidence="1 2" key="1">
    <citation type="submission" date="2024-09" db="EMBL/GenBank/DDBJ databases">
        <authorList>
            <person name="Lee S.D."/>
        </authorList>
    </citation>
    <scope>NUCLEOTIDE SEQUENCE [LARGE SCALE GENOMIC DNA]</scope>
    <source>
        <strain evidence="1 2">N1-5</strain>
    </source>
</reference>
<proteinExistence type="predicted"/>
<organism evidence="1 2">
    <name type="scientific">Streptacidiphilus cavernicola</name>
    <dbReference type="NCBI Taxonomy" id="3342716"/>
    <lineage>
        <taxon>Bacteria</taxon>
        <taxon>Bacillati</taxon>
        <taxon>Actinomycetota</taxon>
        <taxon>Actinomycetes</taxon>
        <taxon>Kitasatosporales</taxon>
        <taxon>Streptomycetaceae</taxon>
        <taxon>Streptacidiphilus</taxon>
    </lineage>
</organism>